<dbReference type="AlphaFoldDB" id="A0AAD5J0M3"/>
<evidence type="ECO:0000313" key="2">
    <source>
        <dbReference type="EMBL" id="KAI9182066.1"/>
    </source>
</evidence>
<dbReference type="EMBL" id="JAJSOW010000101">
    <property type="protein sequence ID" value="KAI9182066.1"/>
    <property type="molecule type" value="Genomic_DNA"/>
</dbReference>
<feature type="region of interest" description="Disordered" evidence="1">
    <location>
        <begin position="1"/>
        <end position="27"/>
    </location>
</feature>
<feature type="compositionally biased region" description="Polar residues" evidence="1">
    <location>
        <begin position="1"/>
        <end position="11"/>
    </location>
</feature>
<comment type="caution">
    <text evidence="2">The sequence shown here is derived from an EMBL/GenBank/DDBJ whole genome shotgun (WGS) entry which is preliminary data.</text>
</comment>
<feature type="region of interest" description="Disordered" evidence="1">
    <location>
        <begin position="58"/>
        <end position="147"/>
    </location>
</feature>
<evidence type="ECO:0000256" key="1">
    <source>
        <dbReference type="SAM" id="MobiDB-lite"/>
    </source>
</evidence>
<dbReference type="PANTHER" id="PTHR48473">
    <property type="entry name" value="TIR DOMAIN-CONTAINING PROTEIN"/>
    <property type="match status" value="1"/>
</dbReference>
<feature type="compositionally biased region" description="Basic and acidic residues" evidence="1">
    <location>
        <begin position="112"/>
        <end position="140"/>
    </location>
</feature>
<dbReference type="PANTHER" id="PTHR48473:SF1">
    <property type="entry name" value="TIR DOMAIN-CONTAINING PROTEIN"/>
    <property type="match status" value="1"/>
</dbReference>
<sequence>MKVIISSSQSIHRVGHSEENDTQQNEVTEENGMHHLEIEEDNSESNLERQMISSTNALRLKSDGGIEDSSHIDIQEDNDIHGHNEAQTKRNDDKNQKSDDTQHSATSPGIEESSHIDIQDDNDIQSHHETRPRRNDDKNQKGRTQKVSWRWKKKLPWFYYPSQSHQLRPFGTFKDIIGCFCAICQCIVTAINYIEDNKPIKISVWPIIFSFGQLCSELLENPLYN</sequence>
<proteinExistence type="predicted"/>
<reference evidence="2" key="1">
    <citation type="journal article" date="2022" name="Plant J.">
        <title>Strategies of tolerance reflected in two North American maple genomes.</title>
        <authorList>
            <person name="McEvoy S.L."/>
            <person name="Sezen U.U."/>
            <person name="Trouern-Trend A."/>
            <person name="McMahon S.M."/>
            <person name="Schaberg P.G."/>
            <person name="Yang J."/>
            <person name="Wegrzyn J.L."/>
            <person name="Swenson N.G."/>
        </authorList>
    </citation>
    <scope>NUCLEOTIDE SEQUENCE</scope>
    <source>
        <strain evidence="2">91603</strain>
    </source>
</reference>
<evidence type="ECO:0000313" key="3">
    <source>
        <dbReference type="Proteomes" id="UP001064489"/>
    </source>
</evidence>
<protein>
    <submittedName>
        <fullName evidence="2">Uncharacterized protein</fullName>
    </submittedName>
</protein>
<accession>A0AAD5J0M3</accession>
<dbReference type="Proteomes" id="UP001064489">
    <property type="component" value="Chromosome 4"/>
</dbReference>
<feature type="compositionally biased region" description="Basic and acidic residues" evidence="1">
    <location>
        <begin position="60"/>
        <end position="102"/>
    </location>
</feature>
<gene>
    <name evidence="2" type="ORF">LWI28_021727</name>
</gene>
<organism evidence="2 3">
    <name type="scientific">Acer negundo</name>
    <name type="common">Box elder</name>
    <dbReference type="NCBI Taxonomy" id="4023"/>
    <lineage>
        <taxon>Eukaryota</taxon>
        <taxon>Viridiplantae</taxon>
        <taxon>Streptophyta</taxon>
        <taxon>Embryophyta</taxon>
        <taxon>Tracheophyta</taxon>
        <taxon>Spermatophyta</taxon>
        <taxon>Magnoliopsida</taxon>
        <taxon>eudicotyledons</taxon>
        <taxon>Gunneridae</taxon>
        <taxon>Pentapetalae</taxon>
        <taxon>rosids</taxon>
        <taxon>malvids</taxon>
        <taxon>Sapindales</taxon>
        <taxon>Sapindaceae</taxon>
        <taxon>Hippocastanoideae</taxon>
        <taxon>Acereae</taxon>
        <taxon>Acer</taxon>
    </lineage>
</organism>
<name>A0AAD5J0M3_ACENE</name>
<keyword evidence="3" id="KW-1185">Reference proteome</keyword>
<reference evidence="2" key="2">
    <citation type="submission" date="2023-02" db="EMBL/GenBank/DDBJ databases">
        <authorList>
            <person name="Swenson N.G."/>
            <person name="Wegrzyn J.L."/>
            <person name="Mcevoy S.L."/>
        </authorList>
    </citation>
    <scope>NUCLEOTIDE SEQUENCE</scope>
    <source>
        <strain evidence="2">91603</strain>
        <tissue evidence="2">Leaf</tissue>
    </source>
</reference>